<dbReference type="Proteomes" id="UP000193467">
    <property type="component" value="Unassembled WGS sequence"/>
</dbReference>
<keyword evidence="4" id="KW-1185">Reference proteome</keyword>
<gene>
    <name evidence="3" type="ORF">BCR35DRAFT_299195</name>
</gene>
<dbReference type="STRING" id="106004.A0A1Y2G172"/>
<dbReference type="OrthoDB" id="26970at2759"/>
<evidence type="ECO:0000313" key="4">
    <source>
        <dbReference type="Proteomes" id="UP000193467"/>
    </source>
</evidence>
<organism evidence="3 4">
    <name type="scientific">Leucosporidium creatinivorum</name>
    <dbReference type="NCBI Taxonomy" id="106004"/>
    <lineage>
        <taxon>Eukaryota</taxon>
        <taxon>Fungi</taxon>
        <taxon>Dikarya</taxon>
        <taxon>Basidiomycota</taxon>
        <taxon>Pucciniomycotina</taxon>
        <taxon>Microbotryomycetes</taxon>
        <taxon>Leucosporidiales</taxon>
        <taxon>Leucosporidium</taxon>
    </lineage>
</organism>
<dbReference type="PANTHER" id="PTHR12790:SF0">
    <property type="entry name" value="RNA POLYMERASE I-SPECIFIC TRANSCRIPTION INITIATION FACTOR RRN3-RELATED"/>
    <property type="match status" value="1"/>
</dbReference>
<reference evidence="3 4" key="1">
    <citation type="submission" date="2016-07" db="EMBL/GenBank/DDBJ databases">
        <title>Pervasive Adenine N6-methylation of Active Genes in Fungi.</title>
        <authorList>
            <consortium name="DOE Joint Genome Institute"/>
            <person name="Mondo S.J."/>
            <person name="Dannebaum R.O."/>
            <person name="Kuo R.C."/>
            <person name="Labutti K."/>
            <person name="Haridas S."/>
            <person name="Kuo A."/>
            <person name="Salamov A."/>
            <person name="Ahrendt S.R."/>
            <person name="Lipzen A."/>
            <person name="Sullivan W."/>
            <person name="Andreopoulos W.B."/>
            <person name="Clum A."/>
            <person name="Lindquist E."/>
            <person name="Daum C."/>
            <person name="Ramamoorthy G.K."/>
            <person name="Gryganskyi A."/>
            <person name="Culley D."/>
            <person name="Magnuson J.K."/>
            <person name="James T.Y."/>
            <person name="O'Malley M.A."/>
            <person name="Stajich J.E."/>
            <person name="Spatafora J.W."/>
            <person name="Visel A."/>
            <person name="Grigoriev I.V."/>
        </authorList>
    </citation>
    <scope>NUCLEOTIDE SEQUENCE [LARGE SCALE GENOMIC DNA]</scope>
    <source>
        <strain evidence="3 4">62-1032</strain>
    </source>
</reference>
<dbReference type="PANTHER" id="PTHR12790">
    <property type="entry name" value="TRANSCRIPTION INITIATION FACTOR IA RRN3"/>
    <property type="match status" value="1"/>
</dbReference>
<dbReference type="FunCoup" id="A0A1Y2G172">
    <property type="interactions" value="452"/>
</dbReference>
<feature type="region of interest" description="Disordered" evidence="2">
    <location>
        <begin position="666"/>
        <end position="698"/>
    </location>
</feature>
<dbReference type="SUPFAM" id="SSF48371">
    <property type="entry name" value="ARM repeat"/>
    <property type="match status" value="1"/>
</dbReference>
<evidence type="ECO:0000256" key="1">
    <source>
        <dbReference type="ARBA" id="ARBA00010098"/>
    </source>
</evidence>
<protein>
    <submittedName>
        <fullName evidence="3">RNA polymerase I-specific transcription initiation factor RRN3-domain-containing protein</fullName>
    </submittedName>
</protein>
<evidence type="ECO:0000256" key="2">
    <source>
        <dbReference type="SAM" id="MobiDB-lite"/>
    </source>
</evidence>
<feature type="compositionally biased region" description="Low complexity" evidence="2">
    <location>
        <begin position="446"/>
        <end position="455"/>
    </location>
</feature>
<dbReference type="GO" id="GO:0001042">
    <property type="term" value="F:RNA polymerase I core binding"/>
    <property type="evidence" value="ECO:0007669"/>
    <property type="project" value="TreeGrafter"/>
</dbReference>
<feature type="region of interest" description="Disordered" evidence="2">
    <location>
        <begin position="123"/>
        <end position="145"/>
    </location>
</feature>
<dbReference type="AlphaFoldDB" id="A0A1Y2G172"/>
<feature type="compositionally biased region" description="Basic residues" evidence="2">
    <location>
        <begin position="13"/>
        <end position="27"/>
    </location>
</feature>
<dbReference type="EMBL" id="MCGR01000003">
    <property type="protein sequence ID" value="ORY90646.1"/>
    <property type="molecule type" value="Genomic_DNA"/>
</dbReference>
<feature type="region of interest" description="Disordered" evidence="2">
    <location>
        <begin position="338"/>
        <end position="393"/>
    </location>
</feature>
<accession>A0A1Y2G172</accession>
<dbReference type="GO" id="GO:0005634">
    <property type="term" value="C:nucleus"/>
    <property type="evidence" value="ECO:0007669"/>
    <property type="project" value="TreeGrafter"/>
</dbReference>
<comment type="similarity">
    <text evidence="1">Belongs to the RRN3 family.</text>
</comment>
<keyword evidence="3" id="KW-0396">Initiation factor</keyword>
<proteinExistence type="inferred from homology"/>
<feature type="compositionally biased region" description="Acidic residues" evidence="2">
    <location>
        <begin position="740"/>
        <end position="770"/>
    </location>
</feature>
<sequence length="829" mass="91016">MVAPRDAAPLSKHQARGKSSRTVKRSHAPPISPSANTMPPSLRGGKRPRPSDASDVEKPATAIRKKEGMKAVGGKVPGTPTTEGSSYRKGMFLAFIDDAFAQRHKGNNERYTELVSQFRSLIPSSSQASGPSAASTSSTAPPPPTTSQLRIWLEALTHVVSKLDETHGTLVETILALPWATMDDSFVGAYMRFIGALVSARPEWLRLVLEKCVKGFKYRSNYTVGSPAAMPSITRRILYGRLHSLLRMLLSLIPTLSPSLSPLLAINFPSKRDTRFAQICYIDNLLALTEYCPALADDVLSLVVERALNIDVEIQGEPEEWEDVEEEMLAGAQPEVVDVNSLVDRPTAEDEDEDSSDDDDDDDGELNLEDELESDDEPDLVDDDEAARKVSKDKKMSDETIRKILENRSKLDAILKVVFDHLAVVHTAPTHTSFPPPATPGHDSTETTPTPETAPSAETLQRRLTLFNTLLDIFDRSLLRTFKTRNVQFLLFYLCSLDVASSDRFIGVLLGRAFENDTAAVTRVAAAGYVASFISRAKFVDAGMTRKVVGLLCRFLEEQMDALANGVSAGGDLPVFYAVAQAVFYIFCFRWKDLMDEGDEDDLVLDTGRRWMLGLETIKRAVGSSYNPLKVCAQPVVNQFATIAHKTNFLYCYAILESNRRVASRESYSMAPPPTSNGTNGRPYQPAPPSRSSSTSTITAAPRQLLVAEEMDSFFPFDPFKLPLSSVYIDDIYRDWVADDESSTSETSSEDSEDTDSDSDDNSSVADDDTGPLPMAMGGGLAVPGLNKSDGLDEEFARSLEMMSLSPEDESFGGRRRAEAKYGSLNRNL</sequence>
<comment type="caution">
    <text evidence="3">The sequence shown here is derived from an EMBL/GenBank/DDBJ whole genome shotgun (WGS) entry which is preliminary data.</text>
</comment>
<feature type="compositionally biased region" description="Low complexity" evidence="2">
    <location>
        <begin position="123"/>
        <end position="139"/>
    </location>
</feature>
<feature type="compositionally biased region" description="Basic and acidic residues" evidence="2">
    <location>
        <begin position="49"/>
        <end position="69"/>
    </location>
</feature>
<feature type="compositionally biased region" description="Acidic residues" evidence="2">
    <location>
        <begin position="349"/>
        <end position="385"/>
    </location>
</feature>
<dbReference type="InterPro" id="IPR016024">
    <property type="entry name" value="ARM-type_fold"/>
</dbReference>
<dbReference type="GO" id="GO:0003743">
    <property type="term" value="F:translation initiation factor activity"/>
    <property type="evidence" value="ECO:0007669"/>
    <property type="project" value="UniProtKB-KW"/>
</dbReference>
<evidence type="ECO:0000313" key="3">
    <source>
        <dbReference type="EMBL" id="ORY90646.1"/>
    </source>
</evidence>
<dbReference type="Pfam" id="PF05327">
    <property type="entry name" value="RRN3"/>
    <property type="match status" value="1"/>
</dbReference>
<name>A0A1Y2G172_9BASI</name>
<dbReference type="GO" id="GO:0006361">
    <property type="term" value="P:transcription initiation at RNA polymerase I promoter"/>
    <property type="evidence" value="ECO:0007669"/>
    <property type="project" value="InterPro"/>
</dbReference>
<dbReference type="InterPro" id="IPR007991">
    <property type="entry name" value="RNA_pol_I_trans_ini_fac_RRN3"/>
</dbReference>
<feature type="region of interest" description="Disordered" evidence="2">
    <location>
        <begin position="740"/>
        <end position="829"/>
    </location>
</feature>
<keyword evidence="3" id="KW-0648">Protein biosynthesis</keyword>
<feature type="region of interest" description="Disordered" evidence="2">
    <location>
        <begin position="1"/>
        <end position="84"/>
    </location>
</feature>
<dbReference type="GO" id="GO:0001181">
    <property type="term" value="F:RNA polymerase I general transcription initiation factor activity"/>
    <property type="evidence" value="ECO:0007669"/>
    <property type="project" value="InterPro"/>
</dbReference>
<dbReference type="InParanoid" id="A0A1Y2G172"/>
<feature type="region of interest" description="Disordered" evidence="2">
    <location>
        <begin position="429"/>
        <end position="455"/>
    </location>
</feature>